<feature type="region of interest" description="Disordered" evidence="1">
    <location>
        <begin position="101"/>
        <end position="142"/>
    </location>
</feature>
<reference evidence="2" key="1">
    <citation type="submission" date="2021-02" db="EMBL/GenBank/DDBJ databases">
        <authorList>
            <person name="Nowell W R."/>
        </authorList>
    </citation>
    <scope>NUCLEOTIDE SEQUENCE</scope>
</reference>
<feature type="non-terminal residue" evidence="2">
    <location>
        <position position="1"/>
    </location>
</feature>
<dbReference type="EMBL" id="CAJNOH010007511">
    <property type="protein sequence ID" value="CAF1459604.1"/>
    <property type="molecule type" value="Genomic_DNA"/>
</dbReference>
<proteinExistence type="predicted"/>
<accession>A0A815QA41</accession>
<feature type="region of interest" description="Disordered" evidence="1">
    <location>
        <begin position="357"/>
        <end position="376"/>
    </location>
</feature>
<dbReference type="Proteomes" id="UP000663854">
    <property type="component" value="Unassembled WGS sequence"/>
</dbReference>
<feature type="compositionally biased region" description="Polar residues" evidence="1">
    <location>
        <begin position="121"/>
        <end position="142"/>
    </location>
</feature>
<feature type="region of interest" description="Disordered" evidence="1">
    <location>
        <begin position="18"/>
        <end position="38"/>
    </location>
</feature>
<evidence type="ECO:0000313" key="5">
    <source>
        <dbReference type="Proteomes" id="UP000663870"/>
    </source>
</evidence>
<dbReference type="AlphaFoldDB" id="A0A815QA41"/>
<organism evidence="2 4">
    <name type="scientific">Rotaria sordida</name>
    <dbReference type="NCBI Taxonomy" id="392033"/>
    <lineage>
        <taxon>Eukaryota</taxon>
        <taxon>Metazoa</taxon>
        <taxon>Spiralia</taxon>
        <taxon>Gnathifera</taxon>
        <taxon>Rotifera</taxon>
        <taxon>Eurotatoria</taxon>
        <taxon>Bdelloidea</taxon>
        <taxon>Philodinida</taxon>
        <taxon>Philodinidae</taxon>
        <taxon>Rotaria</taxon>
    </lineage>
</organism>
<evidence type="ECO:0000313" key="4">
    <source>
        <dbReference type="Proteomes" id="UP000663854"/>
    </source>
</evidence>
<gene>
    <name evidence="3" type="ORF">JXQ802_LOCUS53276</name>
    <name evidence="2" type="ORF">PYM288_LOCUS36892</name>
</gene>
<keyword evidence="5" id="KW-1185">Reference proteome</keyword>
<sequence length="451" mass="50563">SFKNGAALNGDMRLHGGFIDKPTSSSSPLIENTEKKKRLSTAVKRKRINSLSTPIKIKKEEQDILMISTTNNIYQSQSSFTNLSSGSNIISKHLYNTTLLSPARPSSSSPNNTISTTPFSQYTMKNPLNLQSSPKQNRIPTPLSTHVIHPSRINIQNVMIPHDPMVNPQIYLNTSSPLQLYDEKIKEPLSSENYSQRLQGNGISLHHSYVGSSPYQSPSHIPQYPIHSSSPIPTNSIPSNLLYRFLPNVERFKSDFCLPQQISSPLNESIRYTQSPHFGHLPTPNPTSLIINTPITSPYSNPPTSHYSPLSPSQKCNKDNNKIQDNNKQQQINIENQTSPLAVLEIVPDIDSPIKKIHHHHHHHQQYQTLDPLPSTPYTPPPMLSPFRKGPSLYYRVFSQLGTSTEPSLILTTLFQSYTPIGEESAGPKINIGKEYQAIIPKFRTKLQDDD</sequence>
<protein>
    <submittedName>
        <fullName evidence="2">Uncharacterized protein</fullName>
    </submittedName>
</protein>
<dbReference type="Proteomes" id="UP000663870">
    <property type="component" value="Unassembled WGS sequence"/>
</dbReference>
<evidence type="ECO:0000313" key="3">
    <source>
        <dbReference type="EMBL" id="CAF1641571.1"/>
    </source>
</evidence>
<comment type="caution">
    <text evidence="2">The sequence shown here is derived from an EMBL/GenBank/DDBJ whole genome shotgun (WGS) entry which is preliminary data.</text>
</comment>
<name>A0A815QA41_9BILA</name>
<feature type="compositionally biased region" description="Low complexity" evidence="1">
    <location>
        <begin position="101"/>
        <end position="120"/>
    </location>
</feature>
<dbReference type="EMBL" id="CAJNOL010009167">
    <property type="protein sequence ID" value="CAF1641571.1"/>
    <property type="molecule type" value="Genomic_DNA"/>
</dbReference>
<evidence type="ECO:0000313" key="2">
    <source>
        <dbReference type="EMBL" id="CAF1459604.1"/>
    </source>
</evidence>
<evidence type="ECO:0000256" key="1">
    <source>
        <dbReference type="SAM" id="MobiDB-lite"/>
    </source>
</evidence>